<sequence>MELERFGVTDPLSVYMACRSAPLGAVDAPVVTAVFHGFAPAFVAERVPAVWDSVSPKQAILARQKAIGTALERLLGPEVIRSEQMAEAAKLATAAAWGASFPGRPLYAANVALEQPDEPHIALWHAATMLREHRGDGHAIVLGHLELIGAEALVLDCASELGMPKEVVMPQRGWSEQDWSAAQERLVDRELIDGAGTLTARGVALREEMERETCRLDRAPYTALSDSDVEKLALYVRELVTTAAGSGAFMPQLREFFAPKAEAWNRL</sequence>
<gene>
    <name evidence="1" type="ORF">DEJ46_09940</name>
</gene>
<dbReference type="InterPro" id="IPR054058">
    <property type="entry name" value="HTH_67"/>
</dbReference>
<accession>A0A5P2AM76</accession>
<dbReference type="AlphaFoldDB" id="A0A5P2AM76"/>
<proteinExistence type="predicted"/>
<dbReference type="NCBIfam" id="NF047719">
    <property type="entry name" value="SCO6745_fam_HTH"/>
    <property type="match status" value="1"/>
</dbReference>
<evidence type="ECO:0008006" key="3">
    <source>
        <dbReference type="Google" id="ProtNLM"/>
    </source>
</evidence>
<dbReference type="OrthoDB" id="157052at2"/>
<dbReference type="Proteomes" id="UP000324106">
    <property type="component" value="Chromosome"/>
</dbReference>
<dbReference type="EMBL" id="CP029194">
    <property type="protein sequence ID" value="QES19374.1"/>
    <property type="molecule type" value="Genomic_DNA"/>
</dbReference>
<reference evidence="1 2" key="1">
    <citation type="submission" date="2018-05" db="EMBL/GenBank/DDBJ databases">
        <title>Streptomyces venezuelae.</title>
        <authorList>
            <person name="Kim W."/>
            <person name="Lee N."/>
            <person name="Cho B.-K."/>
        </authorList>
    </citation>
    <scope>NUCLEOTIDE SEQUENCE [LARGE SCALE GENOMIC DNA]</scope>
    <source>
        <strain evidence="1 2">ATCC 15068</strain>
    </source>
</reference>
<dbReference type="Pfam" id="PF21863">
    <property type="entry name" value="HTH_67"/>
    <property type="match status" value="1"/>
</dbReference>
<evidence type="ECO:0000313" key="1">
    <source>
        <dbReference type="EMBL" id="QES19374.1"/>
    </source>
</evidence>
<organism evidence="1 2">
    <name type="scientific">Streptomyces venezuelae</name>
    <dbReference type="NCBI Taxonomy" id="54571"/>
    <lineage>
        <taxon>Bacteria</taxon>
        <taxon>Bacillati</taxon>
        <taxon>Actinomycetota</taxon>
        <taxon>Actinomycetes</taxon>
        <taxon>Kitasatosporales</taxon>
        <taxon>Streptomycetaceae</taxon>
        <taxon>Streptomyces</taxon>
    </lineage>
</organism>
<protein>
    <recommendedName>
        <fullName evidence="3">SalK</fullName>
    </recommendedName>
</protein>
<name>A0A5P2AM76_STRVZ</name>
<evidence type="ECO:0000313" key="2">
    <source>
        <dbReference type="Proteomes" id="UP000324106"/>
    </source>
</evidence>